<dbReference type="RefSeq" id="WP_019750044.1">
    <property type="nucleotide sequence ID" value="NZ_CP025960.1"/>
</dbReference>
<evidence type="ECO:0000313" key="1">
    <source>
        <dbReference type="EMBL" id="PCK24082.1"/>
    </source>
</evidence>
<organism evidence="1 2">
    <name type="scientific">Rhodococcus qingshengii</name>
    <dbReference type="NCBI Taxonomy" id="334542"/>
    <lineage>
        <taxon>Bacteria</taxon>
        <taxon>Bacillati</taxon>
        <taxon>Actinomycetota</taxon>
        <taxon>Actinomycetes</taxon>
        <taxon>Mycobacteriales</taxon>
        <taxon>Nocardiaceae</taxon>
        <taxon>Rhodococcus</taxon>
        <taxon>Rhodococcus erythropolis group</taxon>
    </lineage>
</organism>
<gene>
    <name evidence="1" type="ORF">CHR55_27955</name>
</gene>
<comment type="caution">
    <text evidence="1">The sequence shown here is derived from an EMBL/GenBank/DDBJ whole genome shotgun (WGS) entry which is preliminary data.</text>
</comment>
<dbReference type="EMBL" id="NOVD01000038">
    <property type="protein sequence ID" value="PCK24082.1"/>
    <property type="molecule type" value="Genomic_DNA"/>
</dbReference>
<protein>
    <submittedName>
        <fullName evidence="1">Uncharacterized protein</fullName>
    </submittedName>
</protein>
<reference evidence="1 2" key="1">
    <citation type="submission" date="2017-07" db="EMBL/GenBank/DDBJ databases">
        <title>Draft sequence of Rhodococcus enclensis 23b-28.</title>
        <authorList>
            <person name="Besaury L."/>
            <person name="Sancelme M."/>
            <person name="Amato P."/>
            <person name="Lallement A."/>
            <person name="Delort A.-M."/>
        </authorList>
    </citation>
    <scope>NUCLEOTIDE SEQUENCE [LARGE SCALE GENOMIC DNA]</scope>
    <source>
        <strain evidence="1 2">23b-28</strain>
    </source>
</reference>
<dbReference type="AlphaFoldDB" id="A0A069JHW4"/>
<accession>A0A2A5J405</accession>
<proteinExistence type="predicted"/>
<sequence>MSTSILAAGGGIKMPGEDVLVPLGQMLGVFLWFVAAGLIVAAMRAGVEVAHRFDDGEVTGPGIRRLISIAIGAIVTASAITWAGWLLI</sequence>
<dbReference type="KEGG" id="rqi:C1M55_30925"/>
<name>A0A069JHW4_RHOSG</name>
<accession>A0A069JHW4</accession>
<evidence type="ECO:0000313" key="2">
    <source>
        <dbReference type="Proteomes" id="UP000230886"/>
    </source>
</evidence>
<dbReference type="Proteomes" id="UP000230886">
    <property type="component" value="Unassembled WGS sequence"/>
</dbReference>